<proteinExistence type="predicted"/>
<dbReference type="EMBL" id="BK014743">
    <property type="protein sequence ID" value="DAD73751.1"/>
    <property type="molecule type" value="Genomic_DNA"/>
</dbReference>
<evidence type="ECO:0000313" key="1">
    <source>
        <dbReference type="EMBL" id="DAD73751.1"/>
    </source>
</evidence>
<sequence length="39" mass="4516">MVSGFDKAREFEVLADFRSNHANGTRVYDDVCRGFYVNE</sequence>
<accession>A0A8S5LV70</accession>
<protein>
    <submittedName>
        <fullName evidence="1">Uncharacterized protein</fullName>
    </submittedName>
</protein>
<organism evidence="1">
    <name type="scientific">Podoviridae sp. ctrub15</name>
    <dbReference type="NCBI Taxonomy" id="2826581"/>
    <lineage>
        <taxon>Viruses</taxon>
        <taxon>Duplodnaviria</taxon>
        <taxon>Heunggongvirae</taxon>
        <taxon>Uroviricota</taxon>
        <taxon>Caudoviricetes</taxon>
    </lineage>
</organism>
<name>A0A8S5LV70_9CAUD</name>
<reference evidence="1" key="1">
    <citation type="journal article" date="2021" name="Proc. Natl. Acad. Sci. U.S.A.">
        <title>A Catalog of Tens of Thousands of Viruses from Human Metagenomes Reveals Hidden Associations with Chronic Diseases.</title>
        <authorList>
            <person name="Tisza M.J."/>
            <person name="Buck C.B."/>
        </authorList>
    </citation>
    <scope>NUCLEOTIDE SEQUENCE</scope>
    <source>
        <strain evidence="1">Ctrub15</strain>
    </source>
</reference>